<accession>A0A0B0PLD9</accession>
<proteinExistence type="predicted"/>
<dbReference type="AlphaFoldDB" id="A0A0B0PLD9"/>
<dbReference type="Proteomes" id="UP000032142">
    <property type="component" value="Unassembled WGS sequence"/>
</dbReference>
<keyword evidence="2" id="KW-1185">Reference proteome</keyword>
<organism evidence="1 2">
    <name type="scientific">Gossypium arboreum</name>
    <name type="common">Tree cotton</name>
    <name type="synonym">Gossypium nanking</name>
    <dbReference type="NCBI Taxonomy" id="29729"/>
    <lineage>
        <taxon>Eukaryota</taxon>
        <taxon>Viridiplantae</taxon>
        <taxon>Streptophyta</taxon>
        <taxon>Embryophyta</taxon>
        <taxon>Tracheophyta</taxon>
        <taxon>Spermatophyta</taxon>
        <taxon>Magnoliopsida</taxon>
        <taxon>eudicotyledons</taxon>
        <taxon>Gunneridae</taxon>
        <taxon>Pentapetalae</taxon>
        <taxon>rosids</taxon>
        <taxon>malvids</taxon>
        <taxon>Malvales</taxon>
        <taxon>Malvaceae</taxon>
        <taxon>Malvoideae</taxon>
        <taxon>Gossypium</taxon>
    </lineage>
</organism>
<name>A0A0B0PLD9_GOSAR</name>
<gene>
    <name evidence="1" type="ORF">F383_06705</name>
</gene>
<reference evidence="2" key="1">
    <citation type="submission" date="2014-09" db="EMBL/GenBank/DDBJ databases">
        <authorList>
            <person name="Mudge J."/>
            <person name="Ramaraj T."/>
            <person name="Lindquist I.E."/>
            <person name="Bharti A.K."/>
            <person name="Sundararajan A."/>
            <person name="Cameron C.T."/>
            <person name="Woodward J.E."/>
            <person name="May G.D."/>
            <person name="Brubaker C."/>
            <person name="Broadhvest J."/>
            <person name="Wilkins T.A."/>
        </authorList>
    </citation>
    <scope>NUCLEOTIDE SEQUENCE</scope>
    <source>
        <strain evidence="2">cv. AKA8401</strain>
    </source>
</reference>
<dbReference type="EMBL" id="KN431761">
    <property type="protein sequence ID" value="KHG25244.1"/>
    <property type="molecule type" value="Genomic_DNA"/>
</dbReference>
<protein>
    <submittedName>
        <fullName evidence="1">Uncharacterized protein</fullName>
    </submittedName>
</protein>
<evidence type="ECO:0000313" key="2">
    <source>
        <dbReference type="Proteomes" id="UP000032142"/>
    </source>
</evidence>
<evidence type="ECO:0000313" key="1">
    <source>
        <dbReference type="EMBL" id="KHG25244.1"/>
    </source>
</evidence>
<sequence>MDIAGDSINDLIPMHLDVFRGNSDLLKQFLKSYKLSLMRKTPQQGSDDDKYGRLSYHAMCFCILHDENVLGGLFKTWKELRGAESWEEVELQVWGELNNYEGFP</sequence>